<evidence type="ECO:0000313" key="3">
    <source>
        <dbReference type="EMBL" id="ADO56595.1"/>
    </source>
</evidence>
<dbReference type="RefSeq" id="WP_013371199.1">
    <property type="nucleotide sequence ID" value="NC_014622.2"/>
</dbReference>
<reference evidence="3 4" key="1">
    <citation type="journal article" date="2011" name="J. Bacteriol.">
        <title>Complete genome sequence of Paenibacillus polymyxa SC2, a strain of plant growth-promoting Rhizobacterium with broad-spectrum antimicrobial activity.</title>
        <authorList>
            <person name="Ma M."/>
            <person name="Wang C."/>
            <person name="Ding Y."/>
            <person name="Li L."/>
            <person name="Shen D."/>
            <person name="Jiang X."/>
            <person name="Guan D."/>
            <person name="Cao F."/>
            <person name="Chen H."/>
            <person name="Feng R."/>
            <person name="Wang X."/>
            <person name="Ge Y."/>
            <person name="Yao L."/>
            <person name="Bing X."/>
            <person name="Yang X."/>
            <person name="Li J."/>
            <person name="Du B."/>
        </authorList>
    </citation>
    <scope>NUCLEOTIDE SEQUENCE [LARGE SCALE GENOMIC DNA]</scope>
    <source>
        <strain evidence="3 4">SC2</strain>
    </source>
</reference>
<dbReference type="SUPFAM" id="SSF51905">
    <property type="entry name" value="FAD/NAD(P)-binding domain"/>
    <property type="match status" value="1"/>
</dbReference>
<sequence>METQLNRDAPVIIVGAGLCGLRAAALLNTHGIRYLILEARNRIGGRGLSVEVEGKPELGKFDLGPTWYWPRYEIAMNQLVEELSLQTFEQYNEGRMLVERSRNTPPQQHDLSAEAMEYSLRFIGGVQSLIDALAAQIPSEAIYLNTKVTSIHQEDDSRVKIQTDAGNFHASSVIVALPPRIVERNITFFPKLSAELKSNLMNKPTWMASQAKIIAVYDTPFWRDQGLSGFVSSWVGPLREIHDASPSTGSGALFGFFGLPAKARLNMGNEQLLELVLEQLTRLFGPAAKHVKGTLFKDWSFDEHTAVEEDTDPLLDYPSYGPIIDGKGSRQNIYFAGTETAYRQGGHLEGALRSAERVVNEVIKHLS</sequence>
<dbReference type="SUPFAM" id="SSF54373">
    <property type="entry name" value="FAD-linked reductases, C-terminal domain"/>
    <property type="match status" value="1"/>
</dbReference>
<accession>E3EI06</accession>
<dbReference type="PANTHER" id="PTHR43563:SF1">
    <property type="entry name" value="AMINE OXIDASE [FLAVIN-CONTAINING] B"/>
    <property type="match status" value="1"/>
</dbReference>
<dbReference type="InterPro" id="IPR036188">
    <property type="entry name" value="FAD/NAD-bd_sf"/>
</dbReference>
<dbReference type="KEGG" id="ppm:PPSC2_12320"/>
<dbReference type="EMBL" id="CP002213">
    <property type="protein sequence ID" value="ADO56595.1"/>
    <property type="molecule type" value="Genomic_DNA"/>
</dbReference>
<gene>
    <name evidence="3" type="primary">sdr2</name>
    <name evidence="3" type="ORF">PPSC2_12320</name>
</gene>
<dbReference type="OrthoDB" id="56323at2"/>
<dbReference type="InterPro" id="IPR002937">
    <property type="entry name" value="Amino_oxidase"/>
</dbReference>
<dbReference type="PATRIC" id="fig|886882.15.peg.2614"/>
<dbReference type="Pfam" id="PF01593">
    <property type="entry name" value="Amino_oxidase"/>
    <property type="match status" value="1"/>
</dbReference>
<proteinExistence type="inferred from homology"/>
<dbReference type="PANTHER" id="PTHR43563">
    <property type="entry name" value="AMINE OXIDASE"/>
    <property type="match status" value="1"/>
</dbReference>
<dbReference type="GO" id="GO:0016491">
    <property type="term" value="F:oxidoreductase activity"/>
    <property type="evidence" value="ECO:0007669"/>
    <property type="project" value="InterPro"/>
</dbReference>
<evidence type="ECO:0000256" key="1">
    <source>
        <dbReference type="ARBA" id="ARBA00005995"/>
    </source>
</evidence>
<dbReference type="eggNOG" id="COG1231">
    <property type="taxonomic scope" value="Bacteria"/>
</dbReference>
<dbReference type="InterPro" id="IPR050703">
    <property type="entry name" value="Flavin_MAO"/>
</dbReference>
<dbReference type="HOGENOM" id="CLU_004498_0_2_9"/>
<protein>
    <submittedName>
        <fullName evidence="3">Amine oxidase</fullName>
    </submittedName>
</protein>
<comment type="similarity">
    <text evidence="1">Belongs to the flavin monoamine oxidase family.</text>
</comment>
<name>E3EI06_PAEPS</name>
<feature type="domain" description="Amine oxidase" evidence="2">
    <location>
        <begin position="113"/>
        <end position="363"/>
    </location>
</feature>
<dbReference type="Proteomes" id="UP000006868">
    <property type="component" value="Chromosome"/>
</dbReference>
<evidence type="ECO:0000259" key="2">
    <source>
        <dbReference type="Pfam" id="PF01593"/>
    </source>
</evidence>
<evidence type="ECO:0000313" key="4">
    <source>
        <dbReference type="Proteomes" id="UP000006868"/>
    </source>
</evidence>
<organism evidence="3 4">
    <name type="scientific">Paenibacillus polymyxa (strain SC2)</name>
    <name type="common">Bacillus polymyxa</name>
    <dbReference type="NCBI Taxonomy" id="886882"/>
    <lineage>
        <taxon>Bacteria</taxon>
        <taxon>Bacillati</taxon>
        <taxon>Bacillota</taxon>
        <taxon>Bacilli</taxon>
        <taxon>Bacillales</taxon>
        <taxon>Paenibacillaceae</taxon>
        <taxon>Paenibacillus</taxon>
    </lineage>
</organism>
<dbReference type="AlphaFoldDB" id="E3EI06"/>
<dbReference type="Pfam" id="PF13450">
    <property type="entry name" value="NAD_binding_8"/>
    <property type="match status" value="1"/>
</dbReference>
<dbReference type="Gene3D" id="3.50.50.60">
    <property type="entry name" value="FAD/NAD(P)-binding domain"/>
    <property type="match status" value="2"/>
</dbReference>